<feature type="domain" description="DinB-like" evidence="5">
    <location>
        <begin position="14"/>
        <end position="149"/>
    </location>
</feature>
<dbReference type="Pfam" id="PF12867">
    <property type="entry name" value="DinB_2"/>
    <property type="match status" value="1"/>
</dbReference>
<evidence type="ECO:0000313" key="7">
    <source>
        <dbReference type="Proteomes" id="UP000500938"/>
    </source>
</evidence>
<dbReference type="InterPro" id="IPR016187">
    <property type="entry name" value="CTDL_fold"/>
</dbReference>
<dbReference type="InterPro" id="IPR005532">
    <property type="entry name" value="SUMF_dom"/>
</dbReference>
<evidence type="ECO:0000259" key="4">
    <source>
        <dbReference type="Pfam" id="PF03781"/>
    </source>
</evidence>
<feature type="domain" description="Sulfatase-modifying factor enzyme-like" evidence="4">
    <location>
        <begin position="179"/>
        <end position="331"/>
    </location>
</feature>
<evidence type="ECO:0000256" key="2">
    <source>
        <dbReference type="ARBA" id="ARBA00023004"/>
    </source>
</evidence>
<dbReference type="PANTHER" id="PTHR23150:SF36">
    <property type="entry name" value="HERCYNINE OXYGENASE"/>
    <property type="match status" value="1"/>
</dbReference>
<keyword evidence="1" id="KW-0560">Oxidoreductase</keyword>
<dbReference type="InterPro" id="IPR051043">
    <property type="entry name" value="Sulfatase_Mod_Factor_Kinase"/>
</dbReference>
<reference evidence="6 7" key="1">
    <citation type="submission" date="2020-05" db="EMBL/GenBank/DDBJ databases">
        <title>Complete genome sequence of Gemmatimonas greenlandica TET16.</title>
        <authorList>
            <person name="Zeng Y."/>
        </authorList>
    </citation>
    <scope>NUCLEOTIDE SEQUENCE [LARGE SCALE GENOMIC DNA]</scope>
    <source>
        <strain evidence="6 7">TET16</strain>
    </source>
</reference>
<dbReference type="AlphaFoldDB" id="A0A6M4IMA0"/>
<dbReference type="Gene3D" id="3.90.1580.10">
    <property type="entry name" value="paralog of FGE (formylglycine-generating enzyme)"/>
    <property type="match status" value="1"/>
</dbReference>
<name>A0A6M4IMA0_9BACT</name>
<dbReference type="NCBIfam" id="TIGR03440">
    <property type="entry name" value="egtB_TIGR03440"/>
    <property type="match status" value="1"/>
</dbReference>
<dbReference type="KEGG" id="ggr:HKW67_06590"/>
<dbReference type="EMBL" id="CP053085">
    <property type="protein sequence ID" value="QJR35195.1"/>
    <property type="molecule type" value="Genomic_DNA"/>
</dbReference>
<evidence type="ECO:0000256" key="3">
    <source>
        <dbReference type="ARBA" id="ARBA00037882"/>
    </source>
</evidence>
<dbReference type="RefSeq" id="WP_171224624.1">
    <property type="nucleotide sequence ID" value="NZ_CP053085.1"/>
</dbReference>
<organism evidence="6 7">
    <name type="scientific">Gemmatimonas groenlandica</name>
    <dbReference type="NCBI Taxonomy" id="2732249"/>
    <lineage>
        <taxon>Bacteria</taxon>
        <taxon>Pseudomonadati</taxon>
        <taxon>Gemmatimonadota</taxon>
        <taxon>Gemmatimonadia</taxon>
        <taxon>Gemmatimonadales</taxon>
        <taxon>Gemmatimonadaceae</taxon>
        <taxon>Gemmatimonas</taxon>
    </lineage>
</organism>
<evidence type="ECO:0000313" key="6">
    <source>
        <dbReference type="EMBL" id="QJR35195.1"/>
    </source>
</evidence>
<evidence type="ECO:0000256" key="1">
    <source>
        <dbReference type="ARBA" id="ARBA00023002"/>
    </source>
</evidence>
<proteinExistence type="predicted"/>
<keyword evidence="7" id="KW-1185">Reference proteome</keyword>
<feature type="domain" description="Sulfatase-modifying factor enzyme-like" evidence="4">
    <location>
        <begin position="343"/>
        <end position="416"/>
    </location>
</feature>
<keyword evidence="2" id="KW-0408">Iron</keyword>
<comment type="pathway">
    <text evidence="3">Amino-acid biosynthesis; ergothioneine biosynthesis.</text>
</comment>
<evidence type="ECO:0000259" key="5">
    <source>
        <dbReference type="Pfam" id="PF12867"/>
    </source>
</evidence>
<dbReference type="Pfam" id="PF03781">
    <property type="entry name" value="FGE-sulfatase"/>
    <property type="match status" value="2"/>
</dbReference>
<dbReference type="InterPro" id="IPR017806">
    <property type="entry name" value="EgtB"/>
</dbReference>
<dbReference type="Proteomes" id="UP000500938">
    <property type="component" value="Chromosome"/>
</dbReference>
<dbReference type="InterPro" id="IPR042095">
    <property type="entry name" value="SUMF_sf"/>
</dbReference>
<protein>
    <submittedName>
        <fullName evidence="6">Ergothioneine biosynthesis protein EgtB</fullName>
    </submittedName>
</protein>
<gene>
    <name evidence="6" type="ORF">HKW67_06590</name>
</gene>
<dbReference type="PANTHER" id="PTHR23150">
    <property type="entry name" value="SULFATASE MODIFYING FACTOR 1, 2"/>
    <property type="match status" value="1"/>
</dbReference>
<dbReference type="GO" id="GO:0052699">
    <property type="term" value="P:ergothioneine biosynthetic process"/>
    <property type="evidence" value="ECO:0007669"/>
    <property type="project" value="InterPro"/>
</dbReference>
<dbReference type="InterPro" id="IPR024775">
    <property type="entry name" value="DinB-like"/>
</dbReference>
<sequence length="419" mass="46825">MATTAIDADTMTEQFAAVRGATEALCDPLEVEDFVVSSMPDVSPTKWHLAHTTWFFETFVLAPHLPEYRALEPRYAFLFNSYYVQAGERHCRAQRGLVTRPTVRDVFAYRSYVNDAMMTLLDRVGNDPSHPASAVITLGMHHEQQHQELLLTDIKHVLWTNPLRPAYRSDAPAPAPATAQGWIPVAEGVHDIGHDGHGFAFDNEGPRHRVYAQPAELARRLTTNAEYAAFIADGGYRQPALWLSAGFAAVQAERWSAPLYWELVDGAWHEFTLHGLRELDPQAPVTHLSHYEADAFARWSGARLPTEAEWEITAPEPSAVGRFADSGAGHPSADATDKPQQWYGDVWQWTQSAYLAYPGFRPAPGAIGEYNGKFMSDQWVLRGASCATASSHARRTYRNFFPSDARWQFTGVRLARDVA</sequence>
<accession>A0A6M4IMA0</accession>
<dbReference type="SUPFAM" id="SSF56436">
    <property type="entry name" value="C-type lectin-like"/>
    <property type="match status" value="1"/>
</dbReference>